<comment type="caution">
    <text evidence="1">The sequence shown here is derived from an EMBL/GenBank/DDBJ whole genome shotgun (WGS) entry which is preliminary data.</text>
</comment>
<accession>A0A9X3FD21</accession>
<evidence type="ECO:0000313" key="2">
    <source>
        <dbReference type="Proteomes" id="UP001145087"/>
    </source>
</evidence>
<dbReference type="EMBL" id="JAPOHD010000020">
    <property type="protein sequence ID" value="MCY1720725.1"/>
    <property type="molecule type" value="Genomic_DNA"/>
</dbReference>
<evidence type="ECO:0000313" key="1">
    <source>
        <dbReference type="EMBL" id="MCY1720725.1"/>
    </source>
</evidence>
<dbReference type="AlphaFoldDB" id="A0A9X3FD21"/>
<sequence>MRKPIVLIKSSQIRQHLSILEAVEVMKETFKDLRAGKSLIPVRYVISVAEDKLNILLRPVVEVVGPEKIREK</sequence>
<proteinExistence type="predicted"/>
<dbReference type="Proteomes" id="UP001145087">
    <property type="component" value="Unassembled WGS sequence"/>
</dbReference>
<keyword evidence="2" id="KW-1185">Reference proteome</keyword>
<organism evidence="1 2">
    <name type="scientific">Draconibacterium aestuarii</name>
    <dbReference type="NCBI Taxonomy" id="2998507"/>
    <lineage>
        <taxon>Bacteria</taxon>
        <taxon>Pseudomonadati</taxon>
        <taxon>Bacteroidota</taxon>
        <taxon>Bacteroidia</taxon>
        <taxon>Marinilabiliales</taxon>
        <taxon>Prolixibacteraceae</taxon>
        <taxon>Draconibacterium</taxon>
    </lineage>
</organism>
<gene>
    <name evidence="1" type="ORF">OU798_10245</name>
</gene>
<protein>
    <submittedName>
        <fullName evidence="1">Uncharacterized protein</fullName>
    </submittedName>
</protein>
<dbReference type="RefSeq" id="WP_343333058.1">
    <property type="nucleotide sequence ID" value="NZ_JAPOHD010000020.1"/>
</dbReference>
<name>A0A9X3FD21_9BACT</name>
<reference evidence="1" key="1">
    <citation type="submission" date="2022-11" db="EMBL/GenBank/DDBJ databases">
        <title>Marilongibacter aestuarii gen. nov., sp. nov., isolated from tidal flat sediment.</title>
        <authorList>
            <person name="Jiayan W."/>
        </authorList>
    </citation>
    <scope>NUCLEOTIDE SEQUENCE</scope>
    <source>
        <strain evidence="1">Z1-6</strain>
    </source>
</reference>